<keyword evidence="3" id="KW-1185">Reference proteome</keyword>
<proteinExistence type="predicted"/>
<dbReference type="Pfam" id="PF07456">
    <property type="entry name" value="Hpre_diP_synt_I"/>
    <property type="match status" value="1"/>
</dbReference>
<organism evidence="2 3">
    <name type="scientific">Lactococcus hircilactis</name>
    <dbReference type="NCBI Taxonomy" id="1494462"/>
    <lineage>
        <taxon>Bacteria</taxon>
        <taxon>Bacillati</taxon>
        <taxon>Bacillota</taxon>
        <taxon>Bacilli</taxon>
        <taxon>Lactobacillales</taxon>
        <taxon>Streptococcaceae</taxon>
        <taxon>Lactococcus</taxon>
    </lineage>
</organism>
<dbReference type="InterPro" id="IPR010898">
    <property type="entry name" value="Hpre_diP_synth_I"/>
</dbReference>
<evidence type="ECO:0000256" key="1">
    <source>
        <dbReference type="SAM" id="Phobius"/>
    </source>
</evidence>
<dbReference type="Proteomes" id="UP000439550">
    <property type="component" value="Unassembled WGS sequence"/>
</dbReference>
<keyword evidence="1" id="KW-0812">Transmembrane</keyword>
<name>A0A7X1Z7P6_9LACT</name>
<feature type="transmembrane region" description="Helical" evidence="1">
    <location>
        <begin position="38"/>
        <end position="54"/>
    </location>
</feature>
<dbReference type="OrthoDB" id="9799095at2"/>
<feature type="transmembrane region" description="Helical" evidence="1">
    <location>
        <begin position="6"/>
        <end position="26"/>
    </location>
</feature>
<keyword evidence="1" id="KW-0472">Membrane</keyword>
<keyword evidence="1" id="KW-1133">Transmembrane helix</keyword>
<protein>
    <submittedName>
        <fullName evidence="2">Heptaprenyl diphosphate synthase</fullName>
    </submittedName>
</protein>
<dbReference type="EMBL" id="WITJ01000003">
    <property type="protein sequence ID" value="MQW38809.1"/>
    <property type="molecule type" value="Genomic_DNA"/>
</dbReference>
<dbReference type="PIRSF" id="PIRSF027391">
    <property type="entry name" value="Hpre_diP_synt_I"/>
    <property type="match status" value="1"/>
</dbReference>
<dbReference type="AlphaFoldDB" id="A0A7X1Z7P6"/>
<accession>A0A7X1Z7P6</accession>
<feature type="transmembrane region" description="Helical" evidence="1">
    <location>
        <begin position="66"/>
        <end position="93"/>
    </location>
</feature>
<feature type="transmembrane region" description="Helical" evidence="1">
    <location>
        <begin position="105"/>
        <end position="126"/>
    </location>
</feature>
<dbReference type="InterPro" id="IPR014535">
    <property type="entry name" value="Hpre_diP_synt_I"/>
</dbReference>
<reference evidence="2 3" key="1">
    <citation type="submission" date="2019-10" db="EMBL/GenBank/DDBJ databases">
        <authorList>
            <person name="Dong K."/>
        </authorList>
    </citation>
    <scope>NUCLEOTIDE SEQUENCE [LARGE SCALE GENOMIC DNA]</scope>
    <source>
        <strain evidence="2 3">DSM 28960</strain>
    </source>
</reference>
<dbReference type="RefSeq" id="WP_153495272.1">
    <property type="nucleotide sequence ID" value="NZ_CAXYUY010000001.1"/>
</dbReference>
<comment type="caution">
    <text evidence="2">The sequence shown here is derived from an EMBL/GenBank/DDBJ whole genome shotgun (WGS) entry which is preliminary data.</text>
</comment>
<feature type="transmembrane region" description="Helical" evidence="1">
    <location>
        <begin position="132"/>
        <end position="154"/>
    </location>
</feature>
<gene>
    <name evidence="2" type="ORF">GHI93_02440</name>
</gene>
<dbReference type="Gene3D" id="1.10.1760.20">
    <property type="match status" value="1"/>
</dbReference>
<sequence>MNIKEYIYVSLLTAVAVVMGIVESWFPPFFAFAPGAKIGLANLVMIIAIFTLNWRKVWMMELLRLLITALFTGFSVFIYSAVGGILSLLMMYVMKQFGPKRVSKIGVSVVGGFFHNLGQLAVAALLAQTYSVMLYLPWLTVFGMLAGFVIGIGANQLIERIKPIHDLFIKESKQWK</sequence>
<evidence type="ECO:0000313" key="3">
    <source>
        <dbReference type="Proteomes" id="UP000439550"/>
    </source>
</evidence>
<evidence type="ECO:0000313" key="2">
    <source>
        <dbReference type="EMBL" id="MQW38809.1"/>
    </source>
</evidence>